<dbReference type="PANTHER" id="PTHR35525:SF3">
    <property type="entry name" value="BLL6575 PROTEIN"/>
    <property type="match status" value="1"/>
</dbReference>
<dbReference type="EMBL" id="JADBEM010000001">
    <property type="protein sequence ID" value="MBE1610216.1"/>
    <property type="molecule type" value="Genomic_DNA"/>
</dbReference>
<sequence>MATNAVPQGPTDADQQASDLCRSSDLLVALVNTRASESGRVELLGDGAGLARWLTTNGLVDDGVSVTNGDALAAQELRAAFVSLFRSHCGCADAPVDEAEAYLRDIGLRYPLVSRISADGYTLVPAQTGVPGAFGALLAAATDLAARGAWSRLKICKNTSCYGGFFDKTRNSVGQYCSPACGSQMSMRAYRSRLRKSSSTEAVGTSPGH</sequence>
<comment type="caution">
    <text evidence="2">The sequence shown here is derived from an EMBL/GenBank/DDBJ whole genome shotgun (WGS) entry which is preliminary data.</text>
</comment>
<gene>
    <name evidence="2" type="ORF">HEB94_007064</name>
</gene>
<dbReference type="Gene3D" id="1.10.3300.10">
    <property type="entry name" value="Jann2411-like domain"/>
    <property type="match status" value="1"/>
</dbReference>
<evidence type="ECO:0000313" key="3">
    <source>
        <dbReference type="Proteomes" id="UP000638648"/>
    </source>
</evidence>
<dbReference type="RefSeq" id="WP_192753616.1">
    <property type="nucleotide sequence ID" value="NZ_BAABJL010000057.1"/>
</dbReference>
<dbReference type="AlphaFoldDB" id="A0A927RMI4"/>
<dbReference type="Proteomes" id="UP000638648">
    <property type="component" value="Unassembled WGS sequence"/>
</dbReference>
<protein>
    <submittedName>
        <fullName evidence="2">RNA-binding Zn ribbon-like protein</fullName>
    </submittedName>
</protein>
<dbReference type="InterPro" id="IPR021005">
    <property type="entry name" value="Znf_CGNR"/>
</dbReference>
<evidence type="ECO:0000259" key="1">
    <source>
        <dbReference type="Pfam" id="PF11706"/>
    </source>
</evidence>
<reference evidence="2" key="1">
    <citation type="submission" date="2020-10" db="EMBL/GenBank/DDBJ databases">
        <title>Sequencing the genomes of 1000 actinobacteria strains.</title>
        <authorList>
            <person name="Klenk H.-P."/>
        </authorList>
    </citation>
    <scope>NUCLEOTIDE SEQUENCE</scope>
    <source>
        <strain evidence="2">DSM 45354</strain>
    </source>
</reference>
<dbReference type="Pfam" id="PF11706">
    <property type="entry name" value="zf-CGNR"/>
    <property type="match status" value="1"/>
</dbReference>
<evidence type="ECO:0000313" key="2">
    <source>
        <dbReference type="EMBL" id="MBE1610216.1"/>
    </source>
</evidence>
<dbReference type="InterPro" id="IPR023286">
    <property type="entry name" value="ABATE_dom_sf"/>
</dbReference>
<keyword evidence="3" id="KW-1185">Reference proteome</keyword>
<dbReference type="Pfam" id="PF07336">
    <property type="entry name" value="ABATE"/>
    <property type="match status" value="1"/>
</dbReference>
<name>A0A927RMI4_9ACTN</name>
<proteinExistence type="predicted"/>
<accession>A0A927RMI4</accession>
<feature type="domain" description="Zinc finger CGNR" evidence="1">
    <location>
        <begin position="152"/>
        <end position="193"/>
    </location>
</feature>
<dbReference type="InterPro" id="IPR010852">
    <property type="entry name" value="ABATE"/>
</dbReference>
<dbReference type="SUPFAM" id="SSF160904">
    <property type="entry name" value="Jann2411-like"/>
    <property type="match status" value="1"/>
</dbReference>
<dbReference type="PANTHER" id="PTHR35525">
    <property type="entry name" value="BLL6575 PROTEIN"/>
    <property type="match status" value="1"/>
</dbReference>
<organism evidence="2 3">
    <name type="scientific">Actinopolymorpha pittospori</name>
    <dbReference type="NCBI Taxonomy" id="648752"/>
    <lineage>
        <taxon>Bacteria</taxon>
        <taxon>Bacillati</taxon>
        <taxon>Actinomycetota</taxon>
        <taxon>Actinomycetes</taxon>
        <taxon>Propionibacteriales</taxon>
        <taxon>Actinopolymorphaceae</taxon>
        <taxon>Actinopolymorpha</taxon>
    </lineage>
</organism>